<dbReference type="SUPFAM" id="SSF51126">
    <property type="entry name" value="Pectin lyase-like"/>
    <property type="match status" value="2"/>
</dbReference>
<protein>
    <submittedName>
        <fullName evidence="3">Outer membrane autotransporter barrel domain-containing protein</fullName>
    </submittedName>
</protein>
<proteinExistence type="predicted"/>
<dbReference type="SUPFAM" id="SSF103515">
    <property type="entry name" value="Autotransporter"/>
    <property type="match status" value="1"/>
</dbReference>
<evidence type="ECO:0000259" key="2">
    <source>
        <dbReference type="PROSITE" id="PS51208"/>
    </source>
</evidence>
<feature type="domain" description="Autotransporter" evidence="2">
    <location>
        <begin position="1265"/>
        <end position="1541"/>
    </location>
</feature>
<dbReference type="Pfam" id="PF12951">
    <property type="entry name" value="PATR"/>
    <property type="match status" value="6"/>
</dbReference>
<dbReference type="Gene3D" id="2.160.20.20">
    <property type="match status" value="2"/>
</dbReference>
<accession>A0A1I7IP83</accession>
<reference evidence="3 4" key="1">
    <citation type="submission" date="2016-10" db="EMBL/GenBank/DDBJ databases">
        <authorList>
            <person name="de Groot N.N."/>
        </authorList>
    </citation>
    <scope>NUCLEOTIDE SEQUENCE [LARGE SCALE GENOMIC DNA]</scope>
    <source>
        <strain evidence="3 4">Nm24</strain>
    </source>
</reference>
<dbReference type="PROSITE" id="PS51208">
    <property type="entry name" value="AUTOTRANSPORTER"/>
    <property type="match status" value="1"/>
</dbReference>
<dbReference type="InterPro" id="IPR011050">
    <property type="entry name" value="Pectin_lyase_fold/virulence"/>
</dbReference>
<dbReference type="GO" id="GO:0019867">
    <property type="term" value="C:outer membrane"/>
    <property type="evidence" value="ECO:0007669"/>
    <property type="project" value="InterPro"/>
</dbReference>
<evidence type="ECO:0000256" key="1">
    <source>
        <dbReference type="ARBA" id="ARBA00022729"/>
    </source>
</evidence>
<dbReference type="NCBIfam" id="TIGR02601">
    <property type="entry name" value="autotrns_rpt"/>
    <property type="match status" value="4"/>
</dbReference>
<dbReference type="InterPro" id="IPR005546">
    <property type="entry name" value="Autotransporte_beta"/>
</dbReference>
<name>A0A1I7IP83_9PROT</name>
<dbReference type="NCBIfam" id="TIGR04393">
    <property type="entry name" value="rpt_T5SS_PEPC"/>
    <property type="match status" value="3"/>
</dbReference>
<dbReference type="NCBIfam" id="TIGR01414">
    <property type="entry name" value="autotrans_barl"/>
    <property type="match status" value="1"/>
</dbReference>
<dbReference type="Pfam" id="PF03797">
    <property type="entry name" value="Autotransporter"/>
    <property type="match status" value="1"/>
</dbReference>
<dbReference type="InterPro" id="IPR030895">
    <property type="entry name" value="T5SS_PEPC_rpt"/>
</dbReference>
<evidence type="ECO:0000313" key="3">
    <source>
        <dbReference type="EMBL" id="SFU74730.1"/>
    </source>
</evidence>
<dbReference type="InterPro" id="IPR006315">
    <property type="entry name" value="OM_autotransptr_brl_dom"/>
</dbReference>
<dbReference type="Gene3D" id="2.40.128.130">
    <property type="entry name" value="Autotransporter beta-domain"/>
    <property type="match status" value="1"/>
</dbReference>
<dbReference type="SMART" id="SM00869">
    <property type="entry name" value="Autotransporter"/>
    <property type="match status" value="1"/>
</dbReference>
<dbReference type="InterPro" id="IPR036709">
    <property type="entry name" value="Autotransporte_beta_dom_sf"/>
</dbReference>
<gene>
    <name evidence="3" type="ORF">SAMN05216339_1106</name>
</gene>
<sequence>MEESSSMSPSLLPDELKMNLKFPLPGVSGMFAVFVYGRYSSLRSCLDGNGAEKHSGAMPAVYIVRNHTRLSSALVAASLFSVTALTSPVLAADLSWTGATSNDWFTTGNWLSGSVPSVPTESDSVGIYSVYPSVIGTAGAVADTVYLGADSNGANAALQITGSGTLSTRDAYLGILNNFSGTVTVDGPISEWQARELHVGRSGTGTLTVSGGGSVDAYIAYVGENDGSSGTLRIESGGKMTSTSGGYIGVHANADGKATVTGQGAQWIANDKLVIGMEGEGSLFISDYASASVTGRGSIGVGTEIGSYGSLVINSGSTLSGVSGFIGGSSGSMGRANVIGSDSQWTSSNSLAVGQNGHGTLTVSDDGLIQAPIIHVASLGGGTGTVNIGEQSGVTAAAPGILDTPNIAFGGGTGTLVFNHTSNNYLFAPVISGEGFIKAENGRTVLTGNSTGFTGSTAILSGATLQLGNGGTTGLIAGNMVNNGTLAFNRSDTVTLAGAISGSGAVQQIGAGTTILAGSNSYTGDTKILSGTLQFGNGAAGGSNTLGGRLDVTGGTLAIQTPATLSIAQGATFAGNNTALSIVATPGAPSLQANSVVLRNGVTFNLGGINSPSQLDKVLIDTAAGITGNFGVVTVGGFSGPVDYLALSTRKSADNLQYLATYDLSWMTGNNLAHGTFTLTNPDDSFVVGVALTDQIANVVTGWNGSSLAKAGSGTLILTGANTYTGGTTITSGTLQLGNGDTTGSITGNVVNDGVLAFNRSDTVTFASAISGSGAVQQIGAGTTILTGSNSYTGGTEFHGGTLQISSDANLGAPSGGLSFTGGTLATTASFDSIRSVSLTQPGRINVASGTELGLRGGVSGGGDLVKQGDGTLRLDHGANTYGNTRVEAGALIGNAGSISGNISNAGTVVFDQAGNAGFTGDIAALNGTTGTMVKRGIGSLTLAGTSSLGWVVQAGNLISSAERFGGNIMVDSGASFTFDQIAAATYAGVISGNGNLIKAGTGGLNLTGNSSAFTGTTSVGAGTLAVNGELGGTVDILSAGRLQGTGTVGNAVITGMVAPGNSIGTLHVAGDIGFNPGSIYEVEINAAGQSDRIDAAGMATLNGGWVQVLAGAGSYSPQMRHTILTARGGRTGTFDGVAPNLAFLDLLLDYDASNVYLMAKRNDAAFASIGQTPNQTATGGGVESLGPGNLIYDTVLNLSANQARFTFDQLSGEFHTSTRTALIEDSRFIRDAVNDRIRGAFDNTGGSGGTVVAYAGDHFQLADVNTERFTVWGRGFGSWGYTGSNGNAARFNRSTGGFFIGADTSVLGNWRVGTVAGYSQTSFNVKDRRSSGSVGNYHIGLYGGTQRGNIAFRTGAAYIWHDITASRDVVFPGFSSSPEKNYRAATAQIFGELGYGIDVRNARLEPFANLAHIHLHTEKFVEKGGVAALTNASSNTDTTFTTLGLRGSTDLNLRGTKITIRSMAGWRHAFGETAPLSTMRFSGGDAFAVGGVPVTRNAAAVEAGFDHSLSRNASLSLSYAGQFGSKLSDQSVRATFSMKF</sequence>
<evidence type="ECO:0000313" key="4">
    <source>
        <dbReference type="Proteomes" id="UP000183926"/>
    </source>
</evidence>
<keyword evidence="1" id="KW-0732">Signal</keyword>
<dbReference type="InterPro" id="IPR012332">
    <property type="entry name" value="Autotransporter_pectin_lyase_C"/>
</dbReference>
<dbReference type="OrthoDB" id="5760545at2"/>
<dbReference type="InterPro" id="IPR013425">
    <property type="entry name" value="Autotrns_rpt"/>
</dbReference>
<dbReference type="Proteomes" id="UP000183926">
    <property type="component" value="Unassembled WGS sequence"/>
</dbReference>
<dbReference type="EMBL" id="FPBL01000010">
    <property type="protein sequence ID" value="SFU74730.1"/>
    <property type="molecule type" value="Genomic_DNA"/>
</dbReference>
<organism evidence="3 4">
    <name type="scientific">Nitrosomonas eutropha</name>
    <dbReference type="NCBI Taxonomy" id="916"/>
    <lineage>
        <taxon>Bacteria</taxon>
        <taxon>Pseudomonadati</taxon>
        <taxon>Pseudomonadota</taxon>
        <taxon>Betaproteobacteria</taxon>
        <taxon>Nitrosomonadales</taxon>
        <taxon>Nitrosomonadaceae</taxon>
        <taxon>Nitrosomonas</taxon>
    </lineage>
</organism>